<evidence type="ECO:0000256" key="3">
    <source>
        <dbReference type="ARBA" id="ARBA00022448"/>
    </source>
</evidence>
<sequence>SGMLATGRTSRVIRIGWRFYLLTVANVFLPSAMTTFIKKSFYVSGMLATGTINTIAKKVQFDCSAPGYFNYSANASKTVHMFDKPWFQTYMMFVGEILCLFFYLIMRKVMKKKFTINEGGFDAEGWQRSEFSKPIFSWVFLLPAMCDVVGSTLQGIGLVYIDASVWQMLRGSIIVFVGILSKIFLRRRLWCFHWTGMMVTVFGLCLVGVASVFKPTTESLITSPAKAALGLLLVLLGSLATASQMIVEEIFLKKHGFHAMHVVGMEGFFGMFVMGFIILPSIHHIPGHDLNGSFENQLDALYQTFQDPVLLSTTILLVLSIAFFNYFGLAVTGSLSAVHRTLLDALRAVFVWCSSLFLFYAVSHRFGEPFDPAWGLIEIDGFCMLVMGTLIFNKILRLDWIPCCGDSYSSAPAIPDESVEVPGDSVTDDSSEKKPLLAGDAAAHSGTFGSVNDQVTSIQA</sequence>
<feature type="transmembrane region" description="Helical" evidence="8">
    <location>
        <begin position="341"/>
        <end position="361"/>
    </location>
</feature>
<evidence type="ECO:0000256" key="1">
    <source>
        <dbReference type="ARBA" id="ARBA00004141"/>
    </source>
</evidence>
<feature type="transmembrane region" description="Helical" evidence="8">
    <location>
        <begin position="17"/>
        <end position="37"/>
    </location>
</feature>
<dbReference type="SUPFAM" id="SSF103481">
    <property type="entry name" value="Multidrug resistance efflux transporter EmrE"/>
    <property type="match status" value="1"/>
</dbReference>
<dbReference type="InterPro" id="IPR037185">
    <property type="entry name" value="EmrE-like"/>
</dbReference>
<dbReference type="PANTHER" id="PTHR13146:SF8">
    <property type="entry name" value="SOLUTE CARRIER FAMILY 35 MEMBER F6"/>
    <property type="match status" value="1"/>
</dbReference>
<evidence type="ECO:0000256" key="4">
    <source>
        <dbReference type="ARBA" id="ARBA00022692"/>
    </source>
</evidence>
<protein>
    <submittedName>
        <fullName evidence="9">Solute carrier family 35 member F6</fullName>
    </submittedName>
</protein>
<feature type="transmembrane region" description="Helical" evidence="8">
    <location>
        <begin position="135"/>
        <end position="161"/>
    </location>
</feature>
<organism evidence="9">
    <name type="scientific">Schistocephalus solidus</name>
    <name type="common">Tapeworm</name>
    <dbReference type="NCBI Taxonomy" id="70667"/>
    <lineage>
        <taxon>Eukaryota</taxon>
        <taxon>Metazoa</taxon>
        <taxon>Spiralia</taxon>
        <taxon>Lophotrochozoa</taxon>
        <taxon>Platyhelminthes</taxon>
        <taxon>Cestoda</taxon>
        <taxon>Eucestoda</taxon>
        <taxon>Diphyllobothriidea</taxon>
        <taxon>Diphyllobothriidae</taxon>
        <taxon>Schistocephalus</taxon>
    </lineage>
</organism>
<evidence type="ECO:0000256" key="7">
    <source>
        <dbReference type="SAM" id="MobiDB-lite"/>
    </source>
</evidence>
<feature type="transmembrane region" description="Helical" evidence="8">
    <location>
        <begin position="192"/>
        <end position="213"/>
    </location>
</feature>
<reference evidence="9" key="1">
    <citation type="submission" date="2016-01" db="EMBL/GenBank/DDBJ databases">
        <title>Reference transcriptome for the parasite Schistocephalus solidus: insights into the molecular evolution of parasitism.</title>
        <authorList>
            <person name="Hebert F.O."/>
            <person name="Grambauer S."/>
            <person name="Barber I."/>
            <person name="Landry C.R."/>
            <person name="Aubin-Horth N."/>
        </authorList>
    </citation>
    <scope>NUCLEOTIDE SEQUENCE</scope>
</reference>
<feature type="transmembrane region" description="Helical" evidence="8">
    <location>
        <begin position="225"/>
        <end position="247"/>
    </location>
</feature>
<keyword evidence="4 8" id="KW-0812">Transmembrane</keyword>
<evidence type="ECO:0000313" key="9">
    <source>
        <dbReference type="EMBL" id="JAP54288.1"/>
    </source>
</evidence>
<dbReference type="Pfam" id="PF08627">
    <property type="entry name" value="CRT-like"/>
    <property type="match status" value="1"/>
</dbReference>
<gene>
    <name evidence="9" type="primary">S35F6</name>
    <name evidence="9" type="ORF">TR161664</name>
</gene>
<dbReference type="EMBL" id="GEEE01008937">
    <property type="protein sequence ID" value="JAP54288.1"/>
    <property type="molecule type" value="Transcribed_RNA"/>
</dbReference>
<dbReference type="InterPro" id="IPR013936">
    <property type="entry name" value="CRT-like"/>
</dbReference>
<feature type="transmembrane region" description="Helical" evidence="8">
    <location>
        <begin position="259"/>
        <end position="282"/>
    </location>
</feature>
<evidence type="ECO:0000256" key="5">
    <source>
        <dbReference type="ARBA" id="ARBA00022989"/>
    </source>
</evidence>
<feature type="transmembrane region" description="Helical" evidence="8">
    <location>
        <begin position="87"/>
        <end position="106"/>
    </location>
</feature>
<dbReference type="GO" id="GO:0016020">
    <property type="term" value="C:membrane"/>
    <property type="evidence" value="ECO:0007669"/>
    <property type="project" value="UniProtKB-SubCell"/>
</dbReference>
<dbReference type="PANTHER" id="PTHR13146">
    <property type="match status" value="1"/>
</dbReference>
<feature type="non-terminal residue" evidence="9">
    <location>
        <position position="1"/>
    </location>
</feature>
<proteinExistence type="inferred from homology"/>
<keyword evidence="5 8" id="KW-1133">Transmembrane helix</keyword>
<keyword evidence="3" id="KW-0813">Transport</keyword>
<feature type="transmembrane region" description="Helical" evidence="8">
    <location>
        <begin position="373"/>
        <end position="392"/>
    </location>
</feature>
<evidence type="ECO:0000256" key="8">
    <source>
        <dbReference type="SAM" id="Phobius"/>
    </source>
</evidence>
<feature type="region of interest" description="Disordered" evidence="7">
    <location>
        <begin position="415"/>
        <end position="434"/>
    </location>
</feature>
<accession>A0A0X3PRY7</accession>
<name>A0A0X3PRY7_SCHSO</name>
<keyword evidence="6 8" id="KW-0472">Membrane</keyword>
<evidence type="ECO:0000256" key="2">
    <source>
        <dbReference type="ARBA" id="ARBA00006690"/>
    </source>
</evidence>
<feature type="transmembrane region" description="Helical" evidence="8">
    <location>
        <begin position="167"/>
        <end position="185"/>
    </location>
</feature>
<comment type="similarity">
    <text evidence="2">Belongs to the CRT-like transporter family.</text>
</comment>
<comment type="subcellular location">
    <subcellularLocation>
        <location evidence="1">Membrane</location>
        <topology evidence="1">Multi-pass membrane protein</topology>
    </subcellularLocation>
</comment>
<dbReference type="AlphaFoldDB" id="A0A0X3PRY7"/>
<evidence type="ECO:0000256" key="6">
    <source>
        <dbReference type="ARBA" id="ARBA00023136"/>
    </source>
</evidence>
<feature type="transmembrane region" description="Helical" evidence="8">
    <location>
        <begin position="309"/>
        <end position="329"/>
    </location>
</feature>